<dbReference type="InterPro" id="IPR000225">
    <property type="entry name" value="Armadillo"/>
</dbReference>
<dbReference type="SUPFAM" id="SSF48371">
    <property type="entry name" value="ARM repeat"/>
    <property type="match status" value="1"/>
</dbReference>
<name>A0A9R1GNQ4_WHEAT</name>
<evidence type="ECO:0000313" key="3">
    <source>
        <dbReference type="EMBL" id="KAF7049756.1"/>
    </source>
</evidence>
<reference evidence="3" key="2">
    <citation type="submission" date="2020-03" db="EMBL/GenBank/DDBJ databases">
        <title>The second near-complete assembly of the hexaploid bread wheat (Triticum aestivum) genome.</title>
        <authorList>
            <person name="Zimin A.V."/>
            <person name="Puiu D."/>
            <person name="Shumante A."/>
            <person name="Alonge M."/>
            <person name="Salzberg S.L."/>
        </authorList>
    </citation>
    <scope>NUCLEOTIDE SEQUENCE</scope>
    <source>
        <tissue evidence="3">Leaf</tissue>
    </source>
</reference>
<dbReference type="AlphaFoldDB" id="A0A9R1GNQ4"/>
<evidence type="ECO:0000259" key="2">
    <source>
        <dbReference type="Pfam" id="PF25055"/>
    </source>
</evidence>
<dbReference type="InterPro" id="IPR056694">
    <property type="entry name" value="DUF7792"/>
</dbReference>
<dbReference type="Pfam" id="PF00514">
    <property type="entry name" value="Arm"/>
    <property type="match status" value="1"/>
</dbReference>
<feature type="compositionally biased region" description="Basic and acidic residues" evidence="1">
    <location>
        <begin position="452"/>
        <end position="461"/>
    </location>
</feature>
<gene>
    <name evidence="3" type="ORF">CFC21_058242</name>
</gene>
<protein>
    <recommendedName>
        <fullName evidence="2">DUF7792 domain-containing protein</fullName>
    </recommendedName>
</protein>
<evidence type="ECO:0000256" key="1">
    <source>
        <dbReference type="SAM" id="MobiDB-lite"/>
    </source>
</evidence>
<feature type="compositionally biased region" description="Polar residues" evidence="1">
    <location>
        <begin position="337"/>
        <end position="369"/>
    </location>
</feature>
<feature type="domain" description="DUF7792" evidence="2">
    <location>
        <begin position="7"/>
        <end position="121"/>
    </location>
</feature>
<accession>A0A9R1GNQ4</accession>
<dbReference type="InterPro" id="IPR011989">
    <property type="entry name" value="ARM-like"/>
</dbReference>
<sequence length="649" mass="68356">MGEGVKALLAKPIKLADQVAKQSGSGQCLRPECKELRARAEKLAEVLRQAARADLYERPAERIVAGTLQALAKAGGMSARCFESHSRLRRFLTFNPVSGFPRTLALLDTAIEDVAWLIRISSPRADADANGAHDDDDDLRGLPNIAQNEPILFLIWDHIARLHTGSLAVRADSASTLASLARDNPHFSKLIVEEDGIAPLVKLLKEGTDDGQEAAATALGFLGRDEGSVEKLLHAGVCSVYSAALKEPPMRVQAAAAEAIASLAHQSPRCQDLFAQNNAVRHLVGHLAAGTIQEHSRYSVGGSSTRHAAPPPPEHMRSLHSVVLASTPSMLPGVSGHSANEPPSSSEGSNGRNNQMQSAAAGRTTTSRVTAPPPSRPQLSSNGSSGRGPRETEDPANQGAHEGHGGEGSVEACPRPSGSLQEHNRVPRAPLLRQAPREGRRRRRHAPAVLLRHGDHGDHPRSRAQPRAAAVCIQAKLPAGQGRGRAAALHCAQGGVRRPAAAPVHHLAGLPVAHVHCERDARDRPAGTAARRPRASGGQGGHRGAHQVRVHGEPPAREPLQGHRRRRRGTAPRPARVPRGRAADRGAHIALLHRAACPGERGGGAGRGARRAPVGVEAVAIGAGPARRATAVGSQGPVRSLPVQGVDHL</sequence>
<feature type="region of interest" description="Disordered" evidence="1">
    <location>
        <begin position="328"/>
        <end position="465"/>
    </location>
</feature>
<dbReference type="EMBL" id="CM022221">
    <property type="protein sequence ID" value="KAF7049756.1"/>
    <property type="molecule type" value="Genomic_DNA"/>
</dbReference>
<dbReference type="InterPro" id="IPR016024">
    <property type="entry name" value="ARM-type_fold"/>
</dbReference>
<feature type="region of interest" description="Disordered" evidence="1">
    <location>
        <begin position="629"/>
        <end position="649"/>
    </location>
</feature>
<dbReference type="OrthoDB" id="7537227at2759"/>
<dbReference type="PANTHER" id="PTHR46168">
    <property type="entry name" value="ARMADILLO REPEAT ONLY 4"/>
    <property type="match status" value="1"/>
</dbReference>
<feature type="region of interest" description="Disordered" evidence="1">
    <location>
        <begin position="521"/>
        <end position="580"/>
    </location>
</feature>
<reference evidence="3" key="1">
    <citation type="journal article" date="2017" name="Gigascience">
        <title>The first near-complete assembly of the hexaploid bread wheat genome, Triticum aestivum.</title>
        <authorList>
            <person name="Zimin A.V."/>
            <person name="Puiu D."/>
            <person name="Hall R."/>
            <person name="Kingan S."/>
            <person name="Clavijo B.J."/>
            <person name="Salzberg S.L."/>
        </authorList>
    </citation>
    <scope>NUCLEOTIDE SEQUENCE</scope>
    <source>
        <tissue evidence="3">Leaf</tissue>
    </source>
</reference>
<dbReference type="PANTHER" id="PTHR46168:SF4">
    <property type="entry name" value="ARMADILLO_BETA-CATENIN-LIKE REPEAT FAMILY PROTEIN, EXPRESSED"/>
    <property type="match status" value="1"/>
</dbReference>
<feature type="non-terminal residue" evidence="3">
    <location>
        <position position="649"/>
    </location>
</feature>
<proteinExistence type="predicted"/>
<dbReference type="Pfam" id="PF25055">
    <property type="entry name" value="DUF7792"/>
    <property type="match status" value="1"/>
</dbReference>
<dbReference type="Gene3D" id="1.25.10.10">
    <property type="entry name" value="Leucine-rich Repeat Variant"/>
    <property type="match status" value="1"/>
</dbReference>
<comment type="caution">
    <text evidence="3">The sequence shown here is derived from an EMBL/GenBank/DDBJ whole genome shotgun (WGS) entry which is preliminary data.</text>
</comment>
<organism evidence="3">
    <name type="scientific">Triticum aestivum</name>
    <name type="common">Wheat</name>
    <dbReference type="NCBI Taxonomy" id="4565"/>
    <lineage>
        <taxon>Eukaryota</taxon>
        <taxon>Viridiplantae</taxon>
        <taxon>Streptophyta</taxon>
        <taxon>Embryophyta</taxon>
        <taxon>Tracheophyta</taxon>
        <taxon>Spermatophyta</taxon>
        <taxon>Magnoliopsida</taxon>
        <taxon>Liliopsida</taxon>
        <taxon>Poales</taxon>
        <taxon>Poaceae</taxon>
        <taxon>BOP clade</taxon>
        <taxon>Pooideae</taxon>
        <taxon>Triticodae</taxon>
        <taxon>Triticeae</taxon>
        <taxon>Triticinae</taxon>
        <taxon>Triticum</taxon>
    </lineage>
</organism>
<dbReference type="Proteomes" id="UP000815260">
    <property type="component" value="Chromosome 4B"/>
</dbReference>